<evidence type="ECO:0000256" key="2">
    <source>
        <dbReference type="ARBA" id="ARBA00005046"/>
    </source>
</evidence>
<reference evidence="18 19" key="1">
    <citation type="submission" date="2021-02" db="EMBL/GenBank/DDBJ databases">
        <title>Safari Cat Assemblies.</title>
        <authorList>
            <person name="Bredemeyer K.R."/>
            <person name="Murphy W.J."/>
        </authorList>
    </citation>
    <scope>NUCLEOTIDE SEQUENCE [LARGE SCALE GENOMIC DNA]</scope>
</reference>
<dbReference type="SUPFAM" id="SSF102114">
    <property type="entry name" value="Radical SAM enzymes"/>
    <property type="match status" value="1"/>
</dbReference>
<dbReference type="Gene3D" id="3.30.70.640">
    <property type="entry name" value="Molybdopterin cofactor biosynthesis C (MoaC) domain"/>
    <property type="match status" value="1"/>
</dbReference>
<dbReference type="NCBIfam" id="TIGR02666">
    <property type="entry name" value="moaA"/>
    <property type="match status" value="1"/>
</dbReference>
<dbReference type="CDD" id="cd21117">
    <property type="entry name" value="Twitch_MoaA"/>
    <property type="match status" value="1"/>
</dbReference>
<evidence type="ECO:0000256" key="12">
    <source>
        <dbReference type="ARBA" id="ARBA00023134"/>
    </source>
</evidence>
<dbReference type="Gene3D" id="3.20.20.70">
    <property type="entry name" value="Aldolase class I"/>
    <property type="match status" value="1"/>
</dbReference>
<dbReference type="Ensembl" id="ENSFCTT00005072466.1">
    <property type="protein sequence ID" value="ENSFCTP00005051311.1"/>
    <property type="gene ID" value="ENSFCTG00005025462.1"/>
</dbReference>
<protein>
    <recommendedName>
        <fullName evidence="5">GTP 3',8-cyclase</fullName>
        <ecNumber evidence="5">4.1.99.22</ecNumber>
    </recommendedName>
</protein>
<dbReference type="InterPro" id="IPR036522">
    <property type="entry name" value="MoaC_sf"/>
</dbReference>
<keyword evidence="8" id="KW-0479">Metal-binding</keyword>
<keyword evidence="9" id="KW-0547">Nucleotide-binding</keyword>
<keyword evidence="10" id="KW-0408">Iron</keyword>
<evidence type="ECO:0000256" key="16">
    <source>
        <dbReference type="SAM" id="MobiDB-lite"/>
    </source>
</evidence>
<evidence type="ECO:0000313" key="18">
    <source>
        <dbReference type="Ensembl" id="ENSFCTP00005051311.1"/>
    </source>
</evidence>
<dbReference type="PANTHER" id="PTHR22960:SF0">
    <property type="entry name" value="MOLYBDENUM COFACTOR BIOSYNTHESIS PROTEIN 1"/>
    <property type="match status" value="1"/>
</dbReference>
<dbReference type="Proteomes" id="UP000823872">
    <property type="component" value="Chromosome B2"/>
</dbReference>
<comment type="cofactor">
    <cofactor evidence="1">
        <name>[4Fe-4S] cluster</name>
        <dbReference type="ChEBI" id="CHEBI:49883"/>
    </cofactor>
</comment>
<feature type="domain" description="Radical SAM core" evidence="17">
    <location>
        <begin position="64"/>
        <end position="298"/>
    </location>
</feature>
<dbReference type="Pfam" id="PF04055">
    <property type="entry name" value="Radical_SAM"/>
    <property type="match status" value="1"/>
</dbReference>
<keyword evidence="14" id="KW-0456">Lyase</keyword>
<keyword evidence="12" id="KW-0342">GTP-binding</keyword>
<dbReference type="Pfam" id="PF01967">
    <property type="entry name" value="MoaC"/>
    <property type="match status" value="1"/>
</dbReference>
<evidence type="ECO:0000256" key="3">
    <source>
        <dbReference type="ARBA" id="ARBA00008484"/>
    </source>
</evidence>
<dbReference type="SUPFAM" id="SSF55040">
    <property type="entry name" value="Molybdenum cofactor biosynthesis protein C, MoaC"/>
    <property type="match status" value="1"/>
</dbReference>
<dbReference type="InterPro" id="IPR002820">
    <property type="entry name" value="Mopterin_CF_biosynth-C_dom"/>
</dbReference>
<evidence type="ECO:0000256" key="9">
    <source>
        <dbReference type="ARBA" id="ARBA00022741"/>
    </source>
</evidence>
<dbReference type="Pfam" id="PF06463">
    <property type="entry name" value="Mob_synth_C"/>
    <property type="match status" value="1"/>
</dbReference>
<evidence type="ECO:0000256" key="7">
    <source>
        <dbReference type="ARBA" id="ARBA00022691"/>
    </source>
</evidence>
<dbReference type="HAMAP" id="MF_01225_B">
    <property type="entry name" value="MoaA_B"/>
    <property type="match status" value="1"/>
</dbReference>
<dbReference type="InterPro" id="IPR013483">
    <property type="entry name" value="MoaA"/>
</dbReference>
<evidence type="ECO:0000256" key="11">
    <source>
        <dbReference type="ARBA" id="ARBA00023014"/>
    </source>
</evidence>
<reference evidence="18" key="3">
    <citation type="submission" date="2025-09" db="UniProtKB">
        <authorList>
            <consortium name="Ensembl"/>
        </authorList>
    </citation>
    <scope>IDENTIFICATION</scope>
    <source>
        <strain evidence="18">breed Abyssinian</strain>
    </source>
</reference>
<dbReference type="InterPro" id="IPR006638">
    <property type="entry name" value="Elp3/MiaA/NifB-like_rSAM"/>
</dbReference>
<dbReference type="EC" id="4.1.99.22" evidence="5"/>
<dbReference type="PROSITE" id="PS51918">
    <property type="entry name" value="RADICAL_SAM"/>
    <property type="match status" value="1"/>
</dbReference>
<accession>A0ABI7ZWG7</accession>
<dbReference type="InterPro" id="IPR040064">
    <property type="entry name" value="MoaA-like"/>
</dbReference>
<evidence type="ECO:0000256" key="6">
    <source>
        <dbReference type="ARBA" id="ARBA00022485"/>
    </source>
</evidence>
<keyword evidence="7" id="KW-0949">S-adenosyl-L-methionine</keyword>
<evidence type="ECO:0000313" key="19">
    <source>
        <dbReference type="Proteomes" id="UP000823872"/>
    </source>
</evidence>
<feature type="region of interest" description="Disordered" evidence="16">
    <location>
        <begin position="424"/>
        <end position="467"/>
    </location>
</feature>
<comment type="pathway">
    <text evidence="2">Cofactor biosynthesis; molybdopterin biosynthesis.</text>
</comment>
<evidence type="ECO:0000256" key="14">
    <source>
        <dbReference type="ARBA" id="ARBA00023239"/>
    </source>
</evidence>
<dbReference type="InterPro" id="IPR010505">
    <property type="entry name" value="MoaA_twitch"/>
</dbReference>
<reference evidence="18" key="2">
    <citation type="submission" date="2025-08" db="UniProtKB">
        <authorList>
            <consortium name="Ensembl"/>
        </authorList>
    </citation>
    <scope>IDENTIFICATION</scope>
    <source>
        <strain evidence="18">breed Abyssinian</strain>
    </source>
</reference>
<comment type="similarity">
    <text evidence="3">In the C-terminal section; belongs to the MoaC family.</text>
</comment>
<comment type="catalytic activity">
    <reaction evidence="15">
        <text>GTP + AH2 + S-adenosyl-L-methionine = (8S)-3',8-cyclo-7,8-dihydroguanosine 5'-triphosphate + 5'-deoxyadenosine + L-methionine + A + H(+)</text>
        <dbReference type="Rhea" id="RHEA:49576"/>
        <dbReference type="ChEBI" id="CHEBI:13193"/>
        <dbReference type="ChEBI" id="CHEBI:15378"/>
        <dbReference type="ChEBI" id="CHEBI:17319"/>
        <dbReference type="ChEBI" id="CHEBI:17499"/>
        <dbReference type="ChEBI" id="CHEBI:37565"/>
        <dbReference type="ChEBI" id="CHEBI:57844"/>
        <dbReference type="ChEBI" id="CHEBI:59789"/>
        <dbReference type="ChEBI" id="CHEBI:131766"/>
        <dbReference type="EC" id="4.1.99.22"/>
    </reaction>
</comment>
<dbReference type="InterPro" id="IPR000385">
    <property type="entry name" value="MoaA_NifB_PqqE_Fe-S-bd_CS"/>
</dbReference>
<dbReference type="NCBIfam" id="NF001199">
    <property type="entry name" value="PRK00164.2-1"/>
    <property type="match status" value="1"/>
</dbReference>
<evidence type="ECO:0000259" key="17">
    <source>
        <dbReference type="PROSITE" id="PS51918"/>
    </source>
</evidence>
<evidence type="ECO:0000256" key="8">
    <source>
        <dbReference type="ARBA" id="ARBA00022723"/>
    </source>
</evidence>
<dbReference type="SFLD" id="SFLDG01383">
    <property type="entry name" value="cyclic_pyranopterin_phosphate"/>
    <property type="match status" value="1"/>
</dbReference>
<dbReference type="InterPro" id="IPR050105">
    <property type="entry name" value="MoCo_biosynth_MoaA/MoaC"/>
</dbReference>
<dbReference type="SMART" id="SM00729">
    <property type="entry name" value="Elp3"/>
    <property type="match status" value="1"/>
</dbReference>
<keyword evidence="13" id="KW-0501">Molybdenum cofactor biosynthesis</keyword>
<dbReference type="GeneTree" id="ENSGT00390000016567"/>
<keyword evidence="19" id="KW-1185">Reference proteome</keyword>
<comment type="similarity">
    <text evidence="4">In the N-terminal section; belongs to the radical SAM superfamily. MoaA family.</text>
</comment>
<evidence type="ECO:0000256" key="10">
    <source>
        <dbReference type="ARBA" id="ARBA00023004"/>
    </source>
</evidence>
<dbReference type="SFLD" id="SFLDG01067">
    <property type="entry name" value="SPASM/twitch_domain_containing"/>
    <property type="match status" value="1"/>
</dbReference>
<evidence type="ECO:0000256" key="4">
    <source>
        <dbReference type="ARBA" id="ARBA00009862"/>
    </source>
</evidence>
<dbReference type="InterPro" id="IPR007197">
    <property type="entry name" value="rSAM"/>
</dbReference>
<name>A0ABI7ZWG7_FELCA</name>
<evidence type="ECO:0000256" key="5">
    <source>
        <dbReference type="ARBA" id="ARBA00012167"/>
    </source>
</evidence>
<dbReference type="InterPro" id="IPR058240">
    <property type="entry name" value="rSAM_sf"/>
</dbReference>
<dbReference type="PROSITE" id="PS01305">
    <property type="entry name" value="MOAA_NIFB_PQQE"/>
    <property type="match status" value="1"/>
</dbReference>
<proteinExistence type="inferred from homology"/>
<dbReference type="PANTHER" id="PTHR22960">
    <property type="entry name" value="MOLYBDOPTERIN COFACTOR SYNTHESIS PROTEIN A"/>
    <property type="match status" value="1"/>
</dbReference>
<gene>
    <name evidence="18" type="primary">MOCS1</name>
</gene>
<keyword evidence="6" id="KW-0004">4Fe-4S</keyword>
<keyword evidence="11" id="KW-0411">Iron-sulfur</keyword>
<dbReference type="SFLD" id="SFLDS00029">
    <property type="entry name" value="Radical_SAM"/>
    <property type="match status" value="1"/>
</dbReference>
<dbReference type="InterPro" id="IPR013785">
    <property type="entry name" value="Aldolase_TIM"/>
</dbReference>
<dbReference type="SFLD" id="SFLDG01386">
    <property type="entry name" value="main_SPASM_domain-containing"/>
    <property type="match status" value="1"/>
</dbReference>
<sequence>MAARPVSRMLQRVLRSSVRSCSSGAPVTQHRPGEPSQTAVEELSRRRQFLREHAAPFSAFLTDSFGRQHSYLRISLTEKCNLRCQYCMPEEGVPLTPKADLLTTEEILTLARLFVKEGVDKIRLTGGEPLIRPDVVDIVAQLHRLEGLRTIGITTNGINLARLLPQLQKAGLSAINISLDTLVPAKFEFIVRRKGFHKVMEGIHKAIELGYSPVKVNCVVMRGLNEDELLDFVALTEGLPLDVRFIEYMPFDGNKWNFKKMVSYKEMLDTLRQQWPELEKLPEEESSTAKAFKVPGFRGQVSFITSMSEHFCGTCNRLRITADGNLKVCLFGNSEVSLRDHLRAGASEEELLQIIGAAVGRKKRQHAELLLMLQDSPPAIPSISSQDPFRVQGIGHRVSFSNQMATLWKGCRGPRTSLLAQRWLGSGPPQRHCSSRLDSDTNPKCLSAVSRAPATPSGPPPTSDQLTHVDAEGRAAMVDVGGKPDTERVAVASAVVLLGPVAFNLVQKNQLKKGDALVVAQLAGVQAAKQTSQLIPLCHHVALSHVEPGRDGMQFRANPATLSLLTFTSRNSRSAYPLYCYMIGSDLQGFLRSERKPAGPSAFLDTTVVGGGHHEQCQRTERSRHLK</sequence>
<evidence type="ECO:0000256" key="15">
    <source>
        <dbReference type="ARBA" id="ARBA00048697"/>
    </source>
</evidence>
<evidence type="ECO:0000256" key="13">
    <source>
        <dbReference type="ARBA" id="ARBA00023150"/>
    </source>
</evidence>
<evidence type="ECO:0000256" key="1">
    <source>
        <dbReference type="ARBA" id="ARBA00001966"/>
    </source>
</evidence>
<organism evidence="18 19">
    <name type="scientific">Felis catus</name>
    <name type="common">Cat</name>
    <name type="synonym">Felis silvestris catus</name>
    <dbReference type="NCBI Taxonomy" id="9685"/>
    <lineage>
        <taxon>Eukaryota</taxon>
        <taxon>Metazoa</taxon>
        <taxon>Chordata</taxon>
        <taxon>Craniata</taxon>
        <taxon>Vertebrata</taxon>
        <taxon>Euteleostomi</taxon>
        <taxon>Mammalia</taxon>
        <taxon>Eutheria</taxon>
        <taxon>Laurasiatheria</taxon>
        <taxon>Carnivora</taxon>
        <taxon>Feliformia</taxon>
        <taxon>Felidae</taxon>
        <taxon>Felinae</taxon>
        <taxon>Felis</taxon>
    </lineage>
</organism>
<dbReference type="CDD" id="cd01335">
    <property type="entry name" value="Radical_SAM"/>
    <property type="match status" value="1"/>
</dbReference>